<comment type="caution">
    <text evidence="5">The sequence shown here is derived from an EMBL/GenBank/DDBJ whole genome shotgun (WGS) entry which is preliminary data.</text>
</comment>
<dbReference type="PROSITE" id="PS50222">
    <property type="entry name" value="EF_HAND_2"/>
    <property type="match status" value="2"/>
</dbReference>
<dbReference type="Gene3D" id="1.10.238.10">
    <property type="entry name" value="EF-hand"/>
    <property type="match status" value="3"/>
</dbReference>
<dbReference type="GO" id="GO:0005509">
    <property type="term" value="F:calcium ion binding"/>
    <property type="evidence" value="ECO:0007669"/>
    <property type="project" value="InterPro"/>
</dbReference>
<feature type="region of interest" description="Disordered" evidence="1">
    <location>
        <begin position="420"/>
        <end position="441"/>
    </location>
</feature>
<dbReference type="SMART" id="SM00165">
    <property type="entry name" value="UBA"/>
    <property type="match status" value="1"/>
</dbReference>
<feature type="region of interest" description="Disordered" evidence="1">
    <location>
        <begin position="675"/>
        <end position="716"/>
    </location>
</feature>
<feature type="region of interest" description="Disordered" evidence="1">
    <location>
        <begin position="476"/>
        <end position="550"/>
    </location>
</feature>
<dbReference type="PANTHER" id="PTHR11216">
    <property type="entry name" value="EH DOMAIN"/>
    <property type="match status" value="1"/>
</dbReference>
<feature type="compositionally biased region" description="Pro residues" evidence="1">
    <location>
        <begin position="1229"/>
        <end position="1239"/>
    </location>
</feature>
<dbReference type="InterPro" id="IPR009060">
    <property type="entry name" value="UBA-like_sf"/>
</dbReference>
<dbReference type="Proteomes" id="UP000298390">
    <property type="component" value="Unassembled WGS sequence"/>
</dbReference>
<dbReference type="GO" id="GO:0005737">
    <property type="term" value="C:cytoplasm"/>
    <property type="evidence" value="ECO:0007669"/>
    <property type="project" value="TreeGrafter"/>
</dbReference>
<dbReference type="Gene3D" id="3.60.15.10">
    <property type="entry name" value="Ribonuclease Z/Hydroxyacylglutathione hydrolase-like"/>
    <property type="match status" value="1"/>
</dbReference>
<dbReference type="GO" id="GO:0004115">
    <property type="term" value="F:3',5'-cyclic-AMP phosphodiesterase activity"/>
    <property type="evidence" value="ECO:0007669"/>
    <property type="project" value="InterPro"/>
</dbReference>
<feature type="compositionally biased region" description="Low complexity" evidence="1">
    <location>
        <begin position="477"/>
        <end position="490"/>
    </location>
</feature>
<feature type="region of interest" description="Disordered" evidence="1">
    <location>
        <begin position="981"/>
        <end position="1004"/>
    </location>
</feature>
<feature type="domain" description="EH" evidence="3">
    <location>
        <begin position="305"/>
        <end position="394"/>
    </location>
</feature>
<dbReference type="InterPro" id="IPR000396">
    <property type="entry name" value="Pdiesterase2"/>
</dbReference>
<feature type="region of interest" description="Disordered" evidence="1">
    <location>
        <begin position="758"/>
        <end position="812"/>
    </location>
</feature>
<gene>
    <name evidence="5" type="ORF">EVJ58_g751</name>
</gene>
<feature type="region of interest" description="Disordered" evidence="1">
    <location>
        <begin position="1213"/>
        <end position="1322"/>
    </location>
</feature>
<feature type="compositionally biased region" description="Polar residues" evidence="1">
    <location>
        <begin position="1213"/>
        <end position="1227"/>
    </location>
</feature>
<evidence type="ECO:0000256" key="1">
    <source>
        <dbReference type="SAM" id="MobiDB-lite"/>
    </source>
</evidence>
<feature type="region of interest" description="Disordered" evidence="1">
    <location>
        <begin position="1598"/>
        <end position="1628"/>
    </location>
</feature>
<name>A0A4Y9Z507_9APHY</name>
<feature type="compositionally biased region" description="Polar residues" evidence="1">
    <location>
        <begin position="521"/>
        <end position="532"/>
    </location>
</feature>
<dbReference type="GO" id="GO:0016197">
    <property type="term" value="P:endosomal transport"/>
    <property type="evidence" value="ECO:0007669"/>
    <property type="project" value="TreeGrafter"/>
</dbReference>
<dbReference type="PROSITE" id="PS50030">
    <property type="entry name" value="UBA"/>
    <property type="match status" value="1"/>
</dbReference>
<feature type="compositionally biased region" description="Basic residues" evidence="1">
    <location>
        <begin position="1287"/>
        <end position="1305"/>
    </location>
</feature>
<accession>A0A4Y9Z507</accession>
<dbReference type="GO" id="GO:0006897">
    <property type="term" value="P:endocytosis"/>
    <property type="evidence" value="ECO:0007669"/>
    <property type="project" value="TreeGrafter"/>
</dbReference>
<dbReference type="InterPro" id="IPR015940">
    <property type="entry name" value="UBA"/>
</dbReference>
<dbReference type="SMART" id="SM00054">
    <property type="entry name" value="EFh"/>
    <property type="match status" value="3"/>
</dbReference>
<feature type="compositionally biased region" description="Low complexity" evidence="1">
    <location>
        <begin position="1135"/>
        <end position="1152"/>
    </location>
</feature>
<reference evidence="5 6" key="1">
    <citation type="submission" date="2019-01" db="EMBL/GenBank/DDBJ databases">
        <title>Genome sequencing of the rare red list fungi Fomitopsis rosea.</title>
        <authorList>
            <person name="Buettner E."/>
            <person name="Kellner H."/>
        </authorList>
    </citation>
    <scope>NUCLEOTIDE SEQUENCE [LARGE SCALE GENOMIC DNA]</scope>
    <source>
        <strain evidence="5 6">DSM 105464</strain>
    </source>
</reference>
<dbReference type="GO" id="GO:0005886">
    <property type="term" value="C:plasma membrane"/>
    <property type="evidence" value="ECO:0007669"/>
    <property type="project" value="TreeGrafter"/>
</dbReference>
<protein>
    <submittedName>
        <fullName evidence="5">Uncharacterized protein</fullName>
    </submittedName>
</protein>
<feature type="compositionally biased region" description="Low complexity" evidence="1">
    <location>
        <begin position="430"/>
        <end position="441"/>
    </location>
</feature>
<dbReference type="GO" id="GO:0006198">
    <property type="term" value="P:cAMP catabolic process"/>
    <property type="evidence" value="ECO:0007669"/>
    <property type="project" value="InterPro"/>
</dbReference>
<dbReference type="SMART" id="SM00027">
    <property type="entry name" value="EH"/>
    <property type="match status" value="3"/>
</dbReference>
<feature type="region of interest" description="Disordered" evidence="1">
    <location>
        <begin position="871"/>
        <end position="917"/>
    </location>
</feature>
<dbReference type="EMBL" id="SEKV01000021">
    <property type="protein sequence ID" value="TFY68881.1"/>
    <property type="molecule type" value="Genomic_DNA"/>
</dbReference>
<dbReference type="Pfam" id="PF00627">
    <property type="entry name" value="UBA"/>
    <property type="match status" value="1"/>
</dbReference>
<evidence type="ECO:0000259" key="4">
    <source>
        <dbReference type="PROSITE" id="PS50222"/>
    </source>
</evidence>
<feature type="domain" description="EH" evidence="3">
    <location>
        <begin position="10"/>
        <end position="108"/>
    </location>
</feature>
<evidence type="ECO:0000259" key="3">
    <source>
        <dbReference type="PROSITE" id="PS50031"/>
    </source>
</evidence>
<evidence type="ECO:0000313" key="6">
    <source>
        <dbReference type="Proteomes" id="UP000298390"/>
    </source>
</evidence>
<feature type="compositionally biased region" description="Basic and acidic residues" evidence="1">
    <location>
        <begin position="533"/>
        <end position="546"/>
    </location>
</feature>
<feature type="compositionally biased region" description="Polar residues" evidence="1">
    <location>
        <begin position="761"/>
        <end position="781"/>
    </location>
</feature>
<feature type="domain" description="UBA" evidence="2">
    <location>
        <begin position="1330"/>
        <end position="1372"/>
    </location>
</feature>
<evidence type="ECO:0000259" key="2">
    <source>
        <dbReference type="PROSITE" id="PS50030"/>
    </source>
</evidence>
<dbReference type="InterPro" id="IPR011992">
    <property type="entry name" value="EF-hand-dom_pair"/>
</dbReference>
<feature type="domain" description="EH" evidence="3">
    <location>
        <begin position="129"/>
        <end position="219"/>
    </location>
</feature>
<feature type="compositionally biased region" description="Basic and acidic residues" evidence="1">
    <location>
        <begin position="688"/>
        <end position="704"/>
    </location>
</feature>
<dbReference type="Gene3D" id="1.10.8.10">
    <property type="entry name" value="DNA helicase RuvA subunit, C-terminal domain"/>
    <property type="match status" value="1"/>
</dbReference>
<dbReference type="SUPFAM" id="SSF56281">
    <property type="entry name" value="Metallo-hydrolase/oxidoreductase"/>
    <property type="match status" value="1"/>
</dbReference>
<dbReference type="SUPFAM" id="SSF47473">
    <property type="entry name" value="EF-hand"/>
    <property type="match status" value="3"/>
</dbReference>
<evidence type="ECO:0000313" key="5">
    <source>
        <dbReference type="EMBL" id="TFY68881.1"/>
    </source>
</evidence>
<dbReference type="Pfam" id="PF12763">
    <property type="entry name" value="EH"/>
    <property type="match status" value="3"/>
</dbReference>
<feature type="region of interest" description="Disordered" evidence="1">
    <location>
        <begin position="1127"/>
        <end position="1199"/>
    </location>
</feature>
<dbReference type="PANTHER" id="PTHR11216:SF170">
    <property type="entry name" value="DYNAMIN ASSOCIATED PROTEIN 160, ISOFORM D"/>
    <property type="match status" value="1"/>
</dbReference>
<dbReference type="InterPro" id="IPR000261">
    <property type="entry name" value="EH_dom"/>
</dbReference>
<dbReference type="CDD" id="cd07735">
    <property type="entry name" value="class_II_PDE_MBL-fold"/>
    <property type="match status" value="1"/>
</dbReference>
<dbReference type="InterPro" id="IPR002048">
    <property type="entry name" value="EF_hand_dom"/>
</dbReference>
<dbReference type="SUPFAM" id="SSF46934">
    <property type="entry name" value="UBA-like"/>
    <property type="match status" value="1"/>
</dbReference>
<dbReference type="CDD" id="cd00052">
    <property type="entry name" value="EH"/>
    <property type="match status" value="3"/>
</dbReference>
<proteinExistence type="predicted"/>
<dbReference type="Pfam" id="PF02112">
    <property type="entry name" value="PDEase_II"/>
    <property type="match status" value="1"/>
</dbReference>
<dbReference type="InterPro" id="IPR036866">
    <property type="entry name" value="RibonucZ/Hydroxyglut_hydro"/>
</dbReference>
<feature type="compositionally biased region" description="Low complexity" evidence="1">
    <location>
        <begin position="791"/>
        <end position="803"/>
    </location>
</feature>
<dbReference type="STRING" id="34475.A0A4Y9Z507"/>
<feature type="compositionally biased region" description="Low complexity" evidence="1">
    <location>
        <begin position="1240"/>
        <end position="1258"/>
    </location>
</feature>
<sequence>MSKFTPTPAEVALVNQIFIQADTQKLGVITGDAAVQIFNGSNLSPSVLAEIWNLADEDNNGVLTRKGVAVAVRLLGHAQRGEKITEALVLKPGPTPTIEGITPPVVQHPTGIPAARSPPPGLPPLTPQDKTKFMKLFLSCGPINGLLNGDKARDVFVKSKLPVDKLSQIWNLADTRNQGSLDVTDFTIAMYLIQATMHGQLQTIPPVLPPGLYEQAAGKSPFEGVTTHATGSSGHYSPGLSASFPGRPMSTIEPNFTGQGSPLQPQMTGPFRSAPPQRSALSSTPAFPFVQPQATGAQWDVTPAEKANADRIFGTLDTQKRGYIEGDVAVPFMLLSKLPEDVLAQVWDLADLNNDGHLTRDGFAVAMHLIQSKLAGRDIPATIPSSLIPPSMRGAPGAPQAPATQFQPAVPEAIRDLLWDDSPPASATVPQPQQSALQPQSTGAFATPVLHPQSTGARQMMTPPPQRAATIPTVTDPFASASSPFAAPAPTAHRDLLGDDDEPAHTASPPLQDRSAEIGNVKNQLSSTNRSLETAKAERESMERTLSEQAAQLSALQTQLSSAKATYETETRLLGTLRERFSNQTADIQKAREELIHGESDLSAVRVEKAEVEGAVLRDKEEVRDLQRRMTEVGMEVETLKAEVEKAKKEAKQQKGLLAIAKKQLATREAERARVQKELEEAQSEAAEATKEREQAEAELEKEAPAPMTNGHGGVASPDILAMAAAQPLPATPEVPTSPTASILSLGKSNNPFERVAMASGTGSRAQSPSPFLPFTNTGSLPTPPTVPIEAPAQQSSPSSPSANPFRFSQAFSPGEGTSLLALADAPGASDALSPADLMSPTDTDMFHTPLNSATIAAPAPEPAPSIQATLAEASSEPTVAPEELPTTTSVFDEPAVVSADDTETTQATTDRREDTDLAHQLKELDVEESDSDSESEEEEPLANIKARLSGDVPHVGGIAESSTSQTISAFDDSFGISAPAQEVRSASPPKPDAATSVRSQTPVVAPATPANAFEEVFAPTAVAQPSEPFAAPVPISTTTEPKTNGDAHGTPDVNDFDEAMGKLGASMSSIGGPSQFSEFSFDSAFEDNFDFAAASAATPAAPNANGNAVPAAAPVPANNTFDNVFMSQPSSAFPPVGAPQAQAPAATGSSPFDQPAPQEGRPFSFDDAFSSGPSAPQPNQSGTNGNAVTPISFDDAFGGQSSALALDASFGTTTSGASAAPSQSKGPTPFPTASPPQSPTGTSSTGFGPRRSTSPPRHQSPPPRHSSPKPMARPSTAGSEKEKAPTTRHSKLSIRLPFGRKKKSTPHEVPPLPSSSLTNQQVLEEPTPAVDDDIDSVKQLCSMGFSRTQAVMALENHGYDVQRALNSLLGSGIGALNKLLNDQPDLFGCPQVKNDGPSPCTAGEVYSWIKCFLLSHAHLDHISGLALTASTLGGNRTVFGARRCLENVENLFSGQLWPRLASWSDDDSIPLKLRELHNDAKYHPVFPGVSVRTMPLSHGRYDGERTYHSSAFFIKHESRGREFLFFGDVEPDSIATEPHTRDVWRAAAPKIPNTLDTLFIECSYPSGTPDDMLYGHLNPEHLVAELTALAAEVVDARTRTREPNSSQEWDSDEEPVHARKRQRRDSAATPTLRGVLAGLKVYVIHCKDDVKGAYTEPINRVIASQVRALVEAEDLGAEIIGVEQGMKILI</sequence>
<feature type="domain" description="EF-hand" evidence="4">
    <location>
        <begin position="338"/>
        <end position="373"/>
    </location>
</feature>
<feature type="compositionally biased region" description="Polar residues" evidence="1">
    <location>
        <begin position="1172"/>
        <end position="1190"/>
    </location>
</feature>
<dbReference type="PROSITE" id="PS50031">
    <property type="entry name" value="EH"/>
    <property type="match status" value="3"/>
</dbReference>
<dbReference type="PRINTS" id="PR00388">
    <property type="entry name" value="PDIESTERASE2"/>
</dbReference>
<organism evidence="5 6">
    <name type="scientific">Rhodofomes roseus</name>
    <dbReference type="NCBI Taxonomy" id="34475"/>
    <lineage>
        <taxon>Eukaryota</taxon>
        <taxon>Fungi</taxon>
        <taxon>Dikarya</taxon>
        <taxon>Basidiomycota</taxon>
        <taxon>Agaricomycotina</taxon>
        <taxon>Agaricomycetes</taxon>
        <taxon>Polyporales</taxon>
        <taxon>Rhodofomes</taxon>
    </lineage>
</organism>
<feature type="domain" description="EF-hand" evidence="4">
    <location>
        <begin position="43"/>
        <end position="78"/>
    </location>
</feature>